<protein>
    <submittedName>
        <fullName evidence="1">Uncharacterized protein</fullName>
    </submittedName>
</protein>
<reference evidence="1" key="2">
    <citation type="journal article" date="2022" name="New Phytol.">
        <title>Evolutionary transition to the ectomycorrhizal habit in the genomes of a hyperdiverse lineage of mushroom-forming fungi.</title>
        <authorList>
            <person name="Looney B."/>
            <person name="Miyauchi S."/>
            <person name="Morin E."/>
            <person name="Drula E."/>
            <person name="Courty P.E."/>
            <person name="Kohler A."/>
            <person name="Kuo A."/>
            <person name="LaButti K."/>
            <person name="Pangilinan J."/>
            <person name="Lipzen A."/>
            <person name="Riley R."/>
            <person name="Andreopoulos W."/>
            <person name="He G."/>
            <person name="Johnson J."/>
            <person name="Nolan M."/>
            <person name="Tritt A."/>
            <person name="Barry K.W."/>
            <person name="Grigoriev I.V."/>
            <person name="Nagy L.G."/>
            <person name="Hibbett D."/>
            <person name="Henrissat B."/>
            <person name="Matheny P.B."/>
            <person name="Labbe J."/>
            <person name="Martin F.M."/>
        </authorList>
    </citation>
    <scope>NUCLEOTIDE SEQUENCE</scope>
    <source>
        <strain evidence="1">FP105234-sp</strain>
    </source>
</reference>
<reference evidence="1" key="1">
    <citation type="submission" date="2021-02" db="EMBL/GenBank/DDBJ databases">
        <authorList>
            <consortium name="DOE Joint Genome Institute"/>
            <person name="Ahrendt S."/>
            <person name="Looney B.P."/>
            <person name="Miyauchi S."/>
            <person name="Morin E."/>
            <person name="Drula E."/>
            <person name="Courty P.E."/>
            <person name="Chicoki N."/>
            <person name="Fauchery L."/>
            <person name="Kohler A."/>
            <person name="Kuo A."/>
            <person name="Labutti K."/>
            <person name="Pangilinan J."/>
            <person name="Lipzen A."/>
            <person name="Riley R."/>
            <person name="Andreopoulos W."/>
            <person name="He G."/>
            <person name="Johnson J."/>
            <person name="Barry K.W."/>
            <person name="Grigoriev I.V."/>
            <person name="Nagy L."/>
            <person name="Hibbett D."/>
            <person name="Henrissat B."/>
            <person name="Matheny P.B."/>
            <person name="Labbe J."/>
            <person name="Martin F."/>
        </authorList>
    </citation>
    <scope>NUCLEOTIDE SEQUENCE</scope>
    <source>
        <strain evidence="1">FP105234-sp</strain>
    </source>
</reference>
<dbReference type="Proteomes" id="UP000814033">
    <property type="component" value="Unassembled WGS sequence"/>
</dbReference>
<gene>
    <name evidence="1" type="ORF">FA95DRAFT_321526</name>
</gene>
<evidence type="ECO:0000313" key="1">
    <source>
        <dbReference type="EMBL" id="KAI0051354.1"/>
    </source>
</evidence>
<evidence type="ECO:0000313" key="2">
    <source>
        <dbReference type="Proteomes" id="UP000814033"/>
    </source>
</evidence>
<accession>A0ACB8S469</accession>
<keyword evidence="2" id="KW-1185">Reference proteome</keyword>
<dbReference type="EMBL" id="MU275853">
    <property type="protein sequence ID" value="KAI0051354.1"/>
    <property type="molecule type" value="Genomic_DNA"/>
</dbReference>
<comment type="caution">
    <text evidence="1">The sequence shown here is derived from an EMBL/GenBank/DDBJ whole genome shotgun (WGS) entry which is preliminary data.</text>
</comment>
<organism evidence="1 2">
    <name type="scientific">Auriscalpium vulgare</name>
    <dbReference type="NCBI Taxonomy" id="40419"/>
    <lineage>
        <taxon>Eukaryota</taxon>
        <taxon>Fungi</taxon>
        <taxon>Dikarya</taxon>
        <taxon>Basidiomycota</taxon>
        <taxon>Agaricomycotina</taxon>
        <taxon>Agaricomycetes</taxon>
        <taxon>Russulales</taxon>
        <taxon>Auriscalpiaceae</taxon>
        <taxon>Auriscalpium</taxon>
    </lineage>
</organism>
<proteinExistence type="predicted"/>
<name>A0ACB8S469_9AGAM</name>
<sequence>MEEGWKGVKRAWVTGCLAQDREVVQQTGRGHVIPAPSAPSPSDPLSPPPRTGTRRTLPSPRSQPQPNLIPSYPTPFDPSFLPYPASSRPHPPPIPVPLSPRRLSRARPGDAPGRAASRRRPARCQGPATVHLTGPWMPPPPSYVFARVRPVTSWEFPPAFHIPPHIRPRTGDTRAAGRPFPSLPDAHGPADPAPPSEAPRGSPPSARARRRWRRRRAT</sequence>